<feature type="signal peptide" evidence="3">
    <location>
        <begin position="1"/>
        <end position="21"/>
    </location>
</feature>
<dbReference type="Pfam" id="PF06697">
    <property type="entry name" value="DUF1191"/>
    <property type="match status" value="1"/>
</dbReference>
<dbReference type="InterPro" id="IPR010605">
    <property type="entry name" value="DUF1191"/>
</dbReference>
<evidence type="ECO:0000256" key="3">
    <source>
        <dbReference type="SAM" id="SignalP"/>
    </source>
</evidence>
<dbReference type="eggNOG" id="ENOG502QPQZ">
    <property type="taxonomic scope" value="Eukaryota"/>
</dbReference>
<accession>A0A022R985</accession>
<sequence>MGFLFSLITLTIFLSLQTSKSDQNQHLLLDQIIKDYTFKSYTTNSKTGKLHAINLPSNLSGVKADAIKLRCGSLQRYGAKIQEFRLSSGLNIRPCAKRVILLRQNLGSNWSSIYYNSYKLSSAYQLIAPVLALLAYTGPGKNVSTIEMPAGKNPIAIDFSSTEFLNDMLPAGIISPLCVRFDENGKITFLNRTGPNNVCVSTSNGYFGLVAEMPLYMTAALKSGGKEVGKWKIVTVGSIGGALGAALLSLLTIAMFVNAKKKIKKEEMDELERRAYEEEALRVSMVGHVRGVGC</sequence>
<gene>
    <name evidence="4" type="ORF">MIMGU_mgv1a019159mg</name>
</gene>
<keyword evidence="2" id="KW-0812">Transmembrane</keyword>
<keyword evidence="2" id="KW-1133">Transmembrane helix</keyword>
<feature type="coiled-coil region" evidence="1">
    <location>
        <begin position="254"/>
        <end position="281"/>
    </location>
</feature>
<dbReference type="AlphaFoldDB" id="A0A022R985"/>
<keyword evidence="1" id="KW-0175">Coiled coil</keyword>
<dbReference type="PANTHER" id="PTHR33512:SF1">
    <property type="entry name" value="PROTEIN, PUTATIVE (DUF1191)-RELATED"/>
    <property type="match status" value="1"/>
</dbReference>
<evidence type="ECO:0000256" key="2">
    <source>
        <dbReference type="SAM" id="Phobius"/>
    </source>
</evidence>
<evidence type="ECO:0000313" key="5">
    <source>
        <dbReference type="Proteomes" id="UP000030748"/>
    </source>
</evidence>
<evidence type="ECO:0008006" key="6">
    <source>
        <dbReference type="Google" id="ProtNLM"/>
    </source>
</evidence>
<keyword evidence="2" id="KW-0472">Membrane</keyword>
<dbReference type="Proteomes" id="UP000030748">
    <property type="component" value="Unassembled WGS sequence"/>
</dbReference>
<keyword evidence="5" id="KW-1185">Reference proteome</keyword>
<protein>
    <recommendedName>
        <fullName evidence="6">Xylanase inhibitor C-terminal domain-containing protein</fullName>
    </recommendedName>
</protein>
<dbReference type="EMBL" id="KI630580">
    <property type="protein sequence ID" value="EYU36917.1"/>
    <property type="molecule type" value="Genomic_DNA"/>
</dbReference>
<name>A0A022R985_ERYGU</name>
<organism evidence="4 5">
    <name type="scientific">Erythranthe guttata</name>
    <name type="common">Yellow monkey flower</name>
    <name type="synonym">Mimulus guttatus</name>
    <dbReference type="NCBI Taxonomy" id="4155"/>
    <lineage>
        <taxon>Eukaryota</taxon>
        <taxon>Viridiplantae</taxon>
        <taxon>Streptophyta</taxon>
        <taxon>Embryophyta</taxon>
        <taxon>Tracheophyta</taxon>
        <taxon>Spermatophyta</taxon>
        <taxon>Magnoliopsida</taxon>
        <taxon>eudicotyledons</taxon>
        <taxon>Gunneridae</taxon>
        <taxon>Pentapetalae</taxon>
        <taxon>asterids</taxon>
        <taxon>lamiids</taxon>
        <taxon>Lamiales</taxon>
        <taxon>Phrymaceae</taxon>
        <taxon>Erythranthe</taxon>
    </lineage>
</organism>
<dbReference type="STRING" id="4155.A0A022R985"/>
<evidence type="ECO:0000256" key="1">
    <source>
        <dbReference type="SAM" id="Coils"/>
    </source>
</evidence>
<evidence type="ECO:0000313" key="4">
    <source>
        <dbReference type="EMBL" id="EYU36917.1"/>
    </source>
</evidence>
<proteinExistence type="predicted"/>
<reference evidence="4 5" key="1">
    <citation type="journal article" date="2013" name="Proc. Natl. Acad. Sci. U.S.A.">
        <title>Fine-scale variation in meiotic recombination in Mimulus inferred from population shotgun sequencing.</title>
        <authorList>
            <person name="Hellsten U."/>
            <person name="Wright K.M."/>
            <person name="Jenkins J."/>
            <person name="Shu S."/>
            <person name="Yuan Y."/>
            <person name="Wessler S.R."/>
            <person name="Schmutz J."/>
            <person name="Willis J.H."/>
            <person name="Rokhsar D.S."/>
        </authorList>
    </citation>
    <scope>NUCLEOTIDE SEQUENCE [LARGE SCALE GENOMIC DNA]</scope>
    <source>
        <strain evidence="5">cv. DUN x IM62</strain>
    </source>
</reference>
<dbReference type="PhylomeDB" id="A0A022R985"/>
<feature type="chain" id="PRO_5001504901" description="Xylanase inhibitor C-terminal domain-containing protein" evidence="3">
    <location>
        <begin position="22"/>
        <end position="294"/>
    </location>
</feature>
<feature type="transmembrane region" description="Helical" evidence="2">
    <location>
        <begin position="233"/>
        <end position="257"/>
    </location>
</feature>
<dbReference type="PANTHER" id="PTHR33512">
    <property type="entry name" value="PROTEIN, PUTATIVE (DUF1191)-RELATED"/>
    <property type="match status" value="1"/>
</dbReference>
<keyword evidence="3" id="KW-0732">Signal</keyword>